<dbReference type="InterPro" id="IPR036390">
    <property type="entry name" value="WH_DNA-bd_sf"/>
</dbReference>
<dbReference type="Pfam" id="PF01475">
    <property type="entry name" value="FUR"/>
    <property type="match status" value="1"/>
</dbReference>
<protein>
    <submittedName>
        <fullName evidence="1">Transcriptional repressor</fullName>
    </submittedName>
</protein>
<dbReference type="SUPFAM" id="SSF46785">
    <property type="entry name" value="Winged helix' DNA-binding domain"/>
    <property type="match status" value="1"/>
</dbReference>
<keyword evidence="2" id="KW-1185">Reference proteome</keyword>
<evidence type="ECO:0000313" key="1">
    <source>
        <dbReference type="EMBL" id="MFD0854919.1"/>
    </source>
</evidence>
<dbReference type="EMBL" id="JBHTIR010003256">
    <property type="protein sequence ID" value="MFD0854919.1"/>
    <property type="molecule type" value="Genomic_DNA"/>
</dbReference>
<dbReference type="Proteomes" id="UP001597083">
    <property type="component" value="Unassembled WGS sequence"/>
</dbReference>
<name>A0ABW3CLP9_9ACTN</name>
<dbReference type="Gene3D" id="1.10.10.10">
    <property type="entry name" value="Winged helix-like DNA-binding domain superfamily/Winged helix DNA-binding domain"/>
    <property type="match status" value="1"/>
</dbReference>
<reference evidence="2" key="1">
    <citation type="journal article" date="2019" name="Int. J. Syst. Evol. Microbiol.">
        <title>The Global Catalogue of Microorganisms (GCM) 10K type strain sequencing project: providing services to taxonomists for standard genome sequencing and annotation.</title>
        <authorList>
            <consortium name="The Broad Institute Genomics Platform"/>
            <consortium name="The Broad Institute Genome Sequencing Center for Infectious Disease"/>
            <person name="Wu L."/>
            <person name="Ma J."/>
        </authorList>
    </citation>
    <scope>NUCLEOTIDE SEQUENCE [LARGE SCALE GENOMIC DNA]</scope>
    <source>
        <strain evidence="2">JCM 31696</strain>
    </source>
</reference>
<dbReference type="InterPro" id="IPR002481">
    <property type="entry name" value="FUR"/>
</dbReference>
<organism evidence="1 2">
    <name type="scientific">Actinomadura adrarensis</name>
    <dbReference type="NCBI Taxonomy" id="1819600"/>
    <lineage>
        <taxon>Bacteria</taxon>
        <taxon>Bacillati</taxon>
        <taxon>Actinomycetota</taxon>
        <taxon>Actinomycetes</taxon>
        <taxon>Streptosporangiales</taxon>
        <taxon>Thermomonosporaceae</taxon>
        <taxon>Actinomadura</taxon>
    </lineage>
</organism>
<feature type="non-terminal residue" evidence="1">
    <location>
        <position position="81"/>
    </location>
</feature>
<comment type="caution">
    <text evidence="1">The sequence shown here is derived from an EMBL/GenBank/DDBJ whole genome shotgun (WGS) entry which is preliminary data.</text>
</comment>
<dbReference type="InterPro" id="IPR036388">
    <property type="entry name" value="WH-like_DNA-bd_sf"/>
</dbReference>
<evidence type="ECO:0000313" key="2">
    <source>
        <dbReference type="Proteomes" id="UP001597083"/>
    </source>
</evidence>
<proteinExistence type="predicted"/>
<accession>A0ABW3CLP9</accession>
<sequence length="81" mass="8949">MGVIAVGCRTTLELARALPAGWMTRQRTAVVHVLVDCRDFVSAQELHALMSASGRRAGLTTVYRTLRELEAWGHADVVRDE</sequence>
<gene>
    <name evidence="1" type="ORF">ACFQ07_21945</name>
</gene>